<keyword evidence="1" id="KW-0812">Transmembrane</keyword>
<dbReference type="EMBL" id="JASCZI010000284">
    <property type="protein sequence ID" value="MED6110781.1"/>
    <property type="molecule type" value="Genomic_DNA"/>
</dbReference>
<evidence type="ECO:0000313" key="3">
    <source>
        <dbReference type="Proteomes" id="UP001341840"/>
    </source>
</evidence>
<accession>A0ABU6QH46</accession>
<feature type="transmembrane region" description="Helical" evidence="1">
    <location>
        <begin position="6"/>
        <end position="23"/>
    </location>
</feature>
<evidence type="ECO:0000256" key="1">
    <source>
        <dbReference type="SAM" id="Phobius"/>
    </source>
</evidence>
<organism evidence="2 3">
    <name type="scientific">Stylosanthes scabra</name>
    <dbReference type="NCBI Taxonomy" id="79078"/>
    <lineage>
        <taxon>Eukaryota</taxon>
        <taxon>Viridiplantae</taxon>
        <taxon>Streptophyta</taxon>
        <taxon>Embryophyta</taxon>
        <taxon>Tracheophyta</taxon>
        <taxon>Spermatophyta</taxon>
        <taxon>Magnoliopsida</taxon>
        <taxon>eudicotyledons</taxon>
        <taxon>Gunneridae</taxon>
        <taxon>Pentapetalae</taxon>
        <taxon>rosids</taxon>
        <taxon>fabids</taxon>
        <taxon>Fabales</taxon>
        <taxon>Fabaceae</taxon>
        <taxon>Papilionoideae</taxon>
        <taxon>50 kb inversion clade</taxon>
        <taxon>dalbergioids sensu lato</taxon>
        <taxon>Dalbergieae</taxon>
        <taxon>Pterocarpus clade</taxon>
        <taxon>Stylosanthes</taxon>
    </lineage>
</organism>
<name>A0ABU6QH46_9FABA</name>
<protein>
    <submittedName>
        <fullName evidence="2">Uncharacterized protein</fullName>
    </submittedName>
</protein>
<evidence type="ECO:0000313" key="2">
    <source>
        <dbReference type="EMBL" id="MED6110781.1"/>
    </source>
</evidence>
<keyword evidence="3" id="KW-1185">Reference proteome</keyword>
<keyword evidence="1" id="KW-0472">Membrane</keyword>
<sequence>MKKMFIFIIIIMIIVNHVVICGTRRRRREDRVMIDGGEFNGGMNKIHLAAYMGKPGRMIQPVNLTRDGIRCQTTLK</sequence>
<keyword evidence="1" id="KW-1133">Transmembrane helix</keyword>
<proteinExistence type="predicted"/>
<gene>
    <name evidence="2" type="ORF">PIB30_045949</name>
</gene>
<reference evidence="2 3" key="1">
    <citation type="journal article" date="2023" name="Plants (Basel)">
        <title>Bridging the Gap: Combining Genomics and Transcriptomics Approaches to Understand Stylosanthes scabra, an Orphan Legume from the Brazilian Caatinga.</title>
        <authorList>
            <person name="Ferreira-Neto J.R.C."/>
            <person name="da Silva M.D."/>
            <person name="Binneck E."/>
            <person name="de Melo N.F."/>
            <person name="da Silva R.H."/>
            <person name="de Melo A.L.T.M."/>
            <person name="Pandolfi V."/>
            <person name="Bustamante F.O."/>
            <person name="Brasileiro-Vidal A.C."/>
            <person name="Benko-Iseppon A.M."/>
        </authorList>
    </citation>
    <scope>NUCLEOTIDE SEQUENCE [LARGE SCALE GENOMIC DNA]</scope>
    <source>
        <tissue evidence="2">Leaves</tissue>
    </source>
</reference>
<dbReference type="Proteomes" id="UP001341840">
    <property type="component" value="Unassembled WGS sequence"/>
</dbReference>
<comment type="caution">
    <text evidence="2">The sequence shown here is derived from an EMBL/GenBank/DDBJ whole genome shotgun (WGS) entry which is preliminary data.</text>
</comment>